<protein>
    <recommendedName>
        <fullName evidence="2">Retroviral polymerase SH3-like domain-containing protein</fullName>
    </recommendedName>
</protein>
<evidence type="ECO:0000313" key="3">
    <source>
        <dbReference type="EMBL" id="GAA0146501.1"/>
    </source>
</evidence>
<feature type="compositionally biased region" description="Low complexity" evidence="1">
    <location>
        <begin position="227"/>
        <end position="237"/>
    </location>
</feature>
<dbReference type="InterPro" id="IPR057670">
    <property type="entry name" value="SH3_retrovirus"/>
</dbReference>
<feature type="region of interest" description="Disordered" evidence="1">
    <location>
        <begin position="214"/>
        <end position="255"/>
    </location>
</feature>
<comment type="caution">
    <text evidence="3">The sequence shown here is derived from an EMBL/GenBank/DDBJ whole genome shotgun (WGS) entry which is preliminary data.</text>
</comment>
<evidence type="ECO:0000256" key="1">
    <source>
        <dbReference type="SAM" id="MobiDB-lite"/>
    </source>
</evidence>
<keyword evidence="4" id="KW-1185">Reference proteome</keyword>
<gene>
    <name evidence="3" type="ORF">LIER_06435</name>
</gene>
<evidence type="ECO:0000259" key="2">
    <source>
        <dbReference type="Pfam" id="PF25597"/>
    </source>
</evidence>
<dbReference type="Proteomes" id="UP001454036">
    <property type="component" value="Unassembled WGS sequence"/>
</dbReference>
<dbReference type="EMBL" id="BAABME010000939">
    <property type="protein sequence ID" value="GAA0146501.1"/>
    <property type="molecule type" value="Genomic_DNA"/>
</dbReference>
<organism evidence="3 4">
    <name type="scientific">Lithospermum erythrorhizon</name>
    <name type="common">Purple gromwell</name>
    <name type="synonym">Lithospermum officinale var. erythrorhizon</name>
    <dbReference type="NCBI Taxonomy" id="34254"/>
    <lineage>
        <taxon>Eukaryota</taxon>
        <taxon>Viridiplantae</taxon>
        <taxon>Streptophyta</taxon>
        <taxon>Embryophyta</taxon>
        <taxon>Tracheophyta</taxon>
        <taxon>Spermatophyta</taxon>
        <taxon>Magnoliopsida</taxon>
        <taxon>eudicotyledons</taxon>
        <taxon>Gunneridae</taxon>
        <taxon>Pentapetalae</taxon>
        <taxon>asterids</taxon>
        <taxon>lamiids</taxon>
        <taxon>Boraginales</taxon>
        <taxon>Boraginaceae</taxon>
        <taxon>Boraginoideae</taxon>
        <taxon>Lithospermeae</taxon>
        <taxon>Lithospermum</taxon>
    </lineage>
</organism>
<dbReference type="AlphaFoldDB" id="A0AAV3P657"/>
<feature type="domain" description="Retroviral polymerase SH3-like" evidence="2">
    <location>
        <begin position="168"/>
        <end position="221"/>
    </location>
</feature>
<accession>A0AAV3P657</accession>
<sequence>MRFDELIGNLTTFEMMFESIESSKRKRVGLQASCEDKEEEDLAETMSLLAKNFNKTLKQFNKKPYSGGNNLGGSDKQIDKGWKNLEFGGSNSGEEGSDNNFVAFTARDTQENAVILIVNDCPTYIMSDKEGDLTEEELMANYHIFSCKGREVETILVLATLAEIGRNREPRQKFDVKSDEGIFLGYSGNNIALRVYKKHTQVIMESINVKVVDKETRTPEEEEEDTTLTVTPTVNTNSDVQTEGAPPVKPTDDDSGIDPAARIHRDHPVDNIIGQIDQGMTTRKKDRVDYRKIVGLLGETCFISTEEPKDVKIALLDEY</sequence>
<reference evidence="3 4" key="1">
    <citation type="submission" date="2024-01" db="EMBL/GenBank/DDBJ databases">
        <title>The complete chloroplast genome sequence of Lithospermum erythrorhizon: insights into the phylogenetic relationship among Boraginaceae species and the maternal lineages of purple gromwells.</title>
        <authorList>
            <person name="Okada T."/>
            <person name="Watanabe K."/>
        </authorList>
    </citation>
    <scope>NUCLEOTIDE SEQUENCE [LARGE SCALE GENOMIC DNA]</scope>
</reference>
<evidence type="ECO:0000313" key="4">
    <source>
        <dbReference type="Proteomes" id="UP001454036"/>
    </source>
</evidence>
<proteinExistence type="predicted"/>
<name>A0AAV3P657_LITER</name>
<dbReference type="Pfam" id="PF25597">
    <property type="entry name" value="SH3_retrovirus"/>
    <property type="match status" value="1"/>
</dbReference>